<sequence>MGKEIEKRIHVRIDPNDESITLKDIMQRIQEIQRQNPDLDVFFDGDEYAICSRPKKEA</sequence>
<dbReference type="EMBL" id="KT007008">
    <property type="protein sequence ID" value="AKQ03126.1"/>
    <property type="molecule type" value="Genomic_DNA"/>
</dbReference>
<reference evidence="1" key="1">
    <citation type="journal article" date="2015" name="ISME J.">
        <title>Aquifer environment selects for microbial species cohorts in sediment and groundwater.</title>
        <authorList>
            <person name="Hug L.A."/>
            <person name="Thomas B.C."/>
            <person name="Brown C.T."/>
            <person name="Frischkorn K.R."/>
            <person name="Williams K.H."/>
            <person name="Tringe S.G."/>
            <person name="Banfield J.F."/>
        </authorList>
    </citation>
    <scope>NUCLEOTIDE SEQUENCE</scope>
</reference>
<protein>
    <submittedName>
        <fullName evidence="1">Uncharacterized protein</fullName>
    </submittedName>
</protein>
<accession>A0A0H4T5Z4</accession>
<organism evidence="1">
    <name type="scientific">uncultured euryarchaeote Rifle_16ft_4_minimus_37884</name>
    <dbReference type="NCBI Taxonomy" id="1665196"/>
    <lineage>
        <taxon>Archaea</taxon>
        <taxon>Methanobacteriati</taxon>
        <taxon>Methanobacteriota</taxon>
        <taxon>environmental samples</taxon>
    </lineage>
</organism>
<name>A0A0H4T5Z4_9EURY</name>
<proteinExistence type="predicted"/>
<evidence type="ECO:0000313" key="1">
    <source>
        <dbReference type="EMBL" id="AKQ03126.1"/>
    </source>
</evidence>
<dbReference type="AlphaFoldDB" id="A0A0H4T5Z4"/>